<protein>
    <submittedName>
        <fullName evidence="2">Uncharacterized protein</fullName>
    </submittedName>
</protein>
<dbReference type="EMBL" id="MU157923">
    <property type="protein sequence ID" value="KAF9523183.1"/>
    <property type="molecule type" value="Genomic_DNA"/>
</dbReference>
<evidence type="ECO:0000313" key="2">
    <source>
        <dbReference type="EMBL" id="KAF9523183.1"/>
    </source>
</evidence>
<proteinExistence type="predicted"/>
<sequence length="532" mass="57161">MEKVEQTGSFTIACRYVPYDQWFVTHAHPGWKVKRLKESIIAKALNLPFDRRLLEVDIPVIRPPSPITFAPDETERPISPIKFARRPVALKKSRATISLDSSTDREVVADKDEVSGGEGGVPVEQEDARTSEGSETLIAEDEDDDRMDAISFDSGDGYEEDDESDDGLHPLARTRTPTGGRVYVPPIEIPGPPGGSLSALSPSQPSGLTSIHIRPRHGAPISVPGGLVQSQQAARDKEQIYTAAFTFVRYSTGQVLEDDFNVGWYNLLPNELLEVHSSSPPLSFLVSAFLSDILTKGGSHSIQGLVAALANGYSAGSGAADATALSLSKVGFSMSPSLASSAGGALGSAPTHGHSSSVISSFMNGEVPGVSYQSYNSSSSSNAKKLTVSLPLSSPPILTSLPRQDTQAYIQPYWEGWVRVLRVVYRPELDAMAQYSLGGFHGSGGGNPAAFMALGGHQFEGMGGMGTNLGLWAKDPGLYVTGADLSRQHDYGEGGTTSKRKTKMEWRDRWVVIRDGMVFLCKDREVCFVHVA</sequence>
<organism evidence="2 3">
    <name type="scientific">Crepidotus variabilis</name>
    <dbReference type="NCBI Taxonomy" id="179855"/>
    <lineage>
        <taxon>Eukaryota</taxon>
        <taxon>Fungi</taxon>
        <taxon>Dikarya</taxon>
        <taxon>Basidiomycota</taxon>
        <taxon>Agaricomycotina</taxon>
        <taxon>Agaricomycetes</taxon>
        <taxon>Agaricomycetidae</taxon>
        <taxon>Agaricales</taxon>
        <taxon>Agaricineae</taxon>
        <taxon>Crepidotaceae</taxon>
        <taxon>Crepidotus</taxon>
    </lineage>
</organism>
<dbReference type="OrthoDB" id="3225203at2759"/>
<feature type="region of interest" description="Disordered" evidence="1">
    <location>
        <begin position="100"/>
        <end position="184"/>
    </location>
</feature>
<feature type="compositionally biased region" description="Acidic residues" evidence="1">
    <location>
        <begin position="156"/>
        <end position="165"/>
    </location>
</feature>
<reference evidence="2" key="1">
    <citation type="submission" date="2020-11" db="EMBL/GenBank/DDBJ databases">
        <authorList>
            <consortium name="DOE Joint Genome Institute"/>
            <person name="Ahrendt S."/>
            <person name="Riley R."/>
            <person name="Andreopoulos W."/>
            <person name="Labutti K."/>
            <person name="Pangilinan J."/>
            <person name="Ruiz-Duenas F.J."/>
            <person name="Barrasa J.M."/>
            <person name="Sanchez-Garcia M."/>
            <person name="Camarero S."/>
            <person name="Miyauchi S."/>
            <person name="Serrano A."/>
            <person name="Linde D."/>
            <person name="Babiker R."/>
            <person name="Drula E."/>
            <person name="Ayuso-Fernandez I."/>
            <person name="Pacheco R."/>
            <person name="Padilla G."/>
            <person name="Ferreira P."/>
            <person name="Barriuso J."/>
            <person name="Kellner H."/>
            <person name="Castanera R."/>
            <person name="Alfaro M."/>
            <person name="Ramirez L."/>
            <person name="Pisabarro A.G."/>
            <person name="Kuo A."/>
            <person name="Tritt A."/>
            <person name="Lipzen A."/>
            <person name="He G."/>
            <person name="Yan M."/>
            <person name="Ng V."/>
            <person name="Cullen D."/>
            <person name="Martin F."/>
            <person name="Rosso M.-N."/>
            <person name="Henrissat B."/>
            <person name="Hibbett D."/>
            <person name="Martinez A.T."/>
            <person name="Grigoriev I.V."/>
        </authorList>
    </citation>
    <scope>NUCLEOTIDE SEQUENCE</scope>
    <source>
        <strain evidence="2">CBS 506.95</strain>
    </source>
</reference>
<evidence type="ECO:0000313" key="3">
    <source>
        <dbReference type="Proteomes" id="UP000807306"/>
    </source>
</evidence>
<accession>A0A9P6E6A2</accession>
<keyword evidence="3" id="KW-1185">Reference proteome</keyword>
<comment type="caution">
    <text evidence="2">The sequence shown here is derived from an EMBL/GenBank/DDBJ whole genome shotgun (WGS) entry which is preliminary data.</text>
</comment>
<name>A0A9P6E6A2_9AGAR</name>
<gene>
    <name evidence="2" type="ORF">CPB83DRAFT_59904</name>
</gene>
<evidence type="ECO:0000256" key="1">
    <source>
        <dbReference type="SAM" id="MobiDB-lite"/>
    </source>
</evidence>
<dbReference type="Proteomes" id="UP000807306">
    <property type="component" value="Unassembled WGS sequence"/>
</dbReference>
<feature type="compositionally biased region" description="Basic and acidic residues" evidence="1">
    <location>
        <begin position="102"/>
        <end position="114"/>
    </location>
</feature>
<dbReference type="AlphaFoldDB" id="A0A9P6E6A2"/>